<dbReference type="Proteomes" id="UP000193427">
    <property type="component" value="Chromosome"/>
</dbReference>
<keyword evidence="4" id="KW-0472">Membrane</keyword>
<gene>
    <name evidence="5" type="ORF">A4W93_09145</name>
</gene>
<dbReference type="STRING" id="946333.A4W93_09145"/>
<keyword evidence="2" id="KW-0812">Transmembrane</keyword>
<dbReference type="EMBL" id="CP015118">
    <property type="protein sequence ID" value="ARN20064.1"/>
    <property type="molecule type" value="Genomic_DNA"/>
</dbReference>
<dbReference type="OrthoDB" id="309023at2"/>
<keyword evidence="3" id="KW-1133">Transmembrane helix</keyword>
<proteinExistence type="predicted"/>
<dbReference type="InterPro" id="IPR052951">
    <property type="entry name" value="Tellurite_res_ion_channel"/>
</dbReference>
<evidence type="ECO:0000256" key="3">
    <source>
        <dbReference type="ARBA" id="ARBA00022989"/>
    </source>
</evidence>
<organism evidence="5 6">
    <name type="scientific">Piscinibacter gummiphilus</name>
    <dbReference type="NCBI Taxonomy" id="946333"/>
    <lineage>
        <taxon>Bacteria</taxon>
        <taxon>Pseudomonadati</taxon>
        <taxon>Pseudomonadota</taxon>
        <taxon>Betaproteobacteria</taxon>
        <taxon>Burkholderiales</taxon>
        <taxon>Sphaerotilaceae</taxon>
        <taxon>Piscinibacter</taxon>
    </lineage>
</organism>
<evidence type="ECO:0000256" key="1">
    <source>
        <dbReference type="ARBA" id="ARBA00004141"/>
    </source>
</evidence>
<dbReference type="AlphaFoldDB" id="A0A1W6L752"/>
<comment type="subcellular location">
    <subcellularLocation>
        <location evidence="1">Membrane</location>
        <topology evidence="1">Multi-pass membrane protein</topology>
    </subcellularLocation>
</comment>
<dbReference type="KEGG" id="rgu:A4W93_09145"/>
<dbReference type="PANTHER" id="PTHR37955:SF1">
    <property type="entry name" value="DEP DOMAIN-CONTAINING PROTEIN"/>
    <property type="match status" value="1"/>
</dbReference>
<name>A0A1W6L752_9BURK</name>
<dbReference type="CDD" id="cd09323">
    <property type="entry name" value="TDT_SLAC1_like"/>
    <property type="match status" value="1"/>
</dbReference>
<evidence type="ECO:0000313" key="6">
    <source>
        <dbReference type="Proteomes" id="UP000193427"/>
    </source>
</evidence>
<reference evidence="5 6" key="1">
    <citation type="submission" date="2016-04" db="EMBL/GenBank/DDBJ databases">
        <title>Complete genome sequence of natural rubber-degrading, novel Gram-negative bacterium, Rhizobacter gummiphilus strain NS21.</title>
        <authorList>
            <person name="Tabata M."/>
            <person name="Kasai D."/>
            <person name="Fukuda M."/>
        </authorList>
    </citation>
    <scope>NUCLEOTIDE SEQUENCE [LARGE SCALE GENOMIC DNA]</scope>
    <source>
        <strain evidence="5 6">NS21</strain>
    </source>
</reference>
<dbReference type="InterPro" id="IPR004695">
    <property type="entry name" value="SLAC1/Mae1/Ssu1/TehA"/>
</dbReference>
<dbReference type="GO" id="GO:0005886">
    <property type="term" value="C:plasma membrane"/>
    <property type="evidence" value="ECO:0007669"/>
    <property type="project" value="TreeGrafter"/>
</dbReference>
<evidence type="ECO:0000313" key="5">
    <source>
        <dbReference type="EMBL" id="ARN20064.1"/>
    </source>
</evidence>
<keyword evidence="6" id="KW-1185">Reference proteome</keyword>
<dbReference type="PANTHER" id="PTHR37955">
    <property type="entry name" value="TELLURITE RESISTANCE PROTEIN TEHA"/>
    <property type="match status" value="1"/>
</dbReference>
<protein>
    <submittedName>
        <fullName evidence="5">C4-dicarboxylate ABC transporter</fullName>
    </submittedName>
</protein>
<dbReference type="RefSeq" id="WP_085750332.1">
    <property type="nucleotide sequence ID" value="NZ_BSPR01000016.1"/>
</dbReference>
<sequence>MTPLAVPPAATLAPATTGSIRHLPVNLFASVMSLAGLALAWRLGAGTFGLPAVVGDTVGVLAVAVFVVLGTAYALKALRHPDAVAAEFNHPVAGNFFGTIAISLLLLGPVVSPWSAAAGHAVWTAGVVAAFAIVFTAVSRLLQGGRAPDLALPAWLIAGVGALDIPVTGATMPMPWAGEVNLAAAGIGAVLAVLMLAAIFARLVFHAPLPPALRPSQMILVAPFALGFLAYVNLAGEVDRFASLLFYAALFFFAVASVKVFRDPAPFAPGWWAIGFPIAALSNAALRYAGAHPSTPLTWIAGALLALLAAVVAVLAVRTALFTARGRLLAG</sequence>
<accession>A0A1W6L752</accession>
<dbReference type="Gene3D" id="1.50.10.150">
    <property type="entry name" value="Voltage-dependent anion channel"/>
    <property type="match status" value="1"/>
</dbReference>
<evidence type="ECO:0000256" key="2">
    <source>
        <dbReference type="ARBA" id="ARBA00022692"/>
    </source>
</evidence>
<dbReference type="InterPro" id="IPR038665">
    <property type="entry name" value="Voltage-dep_anion_channel_sf"/>
</dbReference>
<dbReference type="Pfam" id="PF03595">
    <property type="entry name" value="SLAC1"/>
    <property type="match status" value="1"/>
</dbReference>
<dbReference type="GO" id="GO:0046583">
    <property type="term" value="F:monoatomic cation efflux transmembrane transporter activity"/>
    <property type="evidence" value="ECO:0007669"/>
    <property type="project" value="TreeGrafter"/>
</dbReference>
<evidence type="ECO:0000256" key="4">
    <source>
        <dbReference type="ARBA" id="ARBA00023136"/>
    </source>
</evidence>